<evidence type="ECO:0000313" key="2">
    <source>
        <dbReference type="Proteomes" id="UP001063698"/>
    </source>
</evidence>
<dbReference type="PANTHER" id="PTHR34237:SF1">
    <property type="entry name" value="PAREP8"/>
    <property type="match status" value="1"/>
</dbReference>
<dbReference type="PANTHER" id="PTHR34237">
    <property type="entry name" value="PAREP8-RELATED"/>
    <property type="match status" value="1"/>
</dbReference>
<dbReference type="AlphaFoldDB" id="A0A977PK89"/>
<accession>A0A977PK89</accession>
<dbReference type="EMBL" id="CP006868">
    <property type="protein sequence ID" value="UXD21752.1"/>
    <property type="molecule type" value="Genomic_DNA"/>
</dbReference>
<dbReference type="Pfam" id="PF05942">
    <property type="entry name" value="PaREP1"/>
    <property type="match status" value="1"/>
</dbReference>
<evidence type="ECO:0008006" key="3">
    <source>
        <dbReference type="Google" id="ProtNLM"/>
    </source>
</evidence>
<sequence length="120" mass="14072">MSLKQLSYLEQAKQFLKQAEEELRKGDYRQAAEKVWGAAALAIKAHALVKEGKRLASHGQLWEYELELRKRWGEWVHDAWMSASSMHVCFYEGWCKEEHVKDALKRVKELVKAIEKDLEN</sequence>
<gene>
    <name evidence="1" type="ORF">IPA_07590</name>
</gene>
<dbReference type="InterPro" id="IPR010268">
    <property type="entry name" value="PaREP1"/>
</dbReference>
<keyword evidence="2" id="KW-1185">Reference proteome</keyword>
<dbReference type="Proteomes" id="UP001063698">
    <property type="component" value="Chromosome"/>
</dbReference>
<organism evidence="1 2">
    <name type="scientific">Ignicoccus pacificus DSM 13166</name>
    <dbReference type="NCBI Taxonomy" id="940294"/>
    <lineage>
        <taxon>Archaea</taxon>
        <taxon>Thermoproteota</taxon>
        <taxon>Thermoprotei</taxon>
        <taxon>Desulfurococcales</taxon>
        <taxon>Desulfurococcaceae</taxon>
        <taxon>Ignicoccus</taxon>
    </lineage>
</organism>
<protein>
    <recommendedName>
        <fullName evidence="3">HEPN domain-containing protein</fullName>
    </recommendedName>
</protein>
<dbReference type="Gene3D" id="1.20.120.330">
    <property type="entry name" value="Nucleotidyltransferases domain 2"/>
    <property type="match status" value="1"/>
</dbReference>
<proteinExistence type="predicted"/>
<reference evidence="1" key="1">
    <citation type="submission" date="2013-11" db="EMBL/GenBank/DDBJ databases">
        <title>Comparative genomics of Ignicoccus.</title>
        <authorList>
            <person name="Podar M."/>
        </authorList>
    </citation>
    <scope>NUCLEOTIDE SEQUENCE</scope>
    <source>
        <strain evidence="1">DSM 13166</strain>
    </source>
</reference>
<name>A0A977PK89_9CREN</name>
<dbReference type="KEGG" id="ipc:IPA_07590"/>
<evidence type="ECO:0000313" key="1">
    <source>
        <dbReference type="EMBL" id="UXD21752.1"/>
    </source>
</evidence>